<keyword evidence="7 9" id="KW-0472">Membrane</keyword>
<feature type="transmembrane region" description="Helical" evidence="9">
    <location>
        <begin position="699"/>
        <end position="718"/>
    </location>
</feature>
<keyword evidence="6 9" id="KW-1133">Transmembrane helix</keyword>
<evidence type="ECO:0000256" key="2">
    <source>
        <dbReference type="ARBA" id="ARBA00022448"/>
    </source>
</evidence>
<organism evidence="12 13">
    <name type="scientific">Gloeothece verrucosa (strain PCC 7822)</name>
    <name type="common">Cyanothece sp. (strain PCC 7822)</name>
    <dbReference type="NCBI Taxonomy" id="497965"/>
    <lineage>
        <taxon>Bacteria</taxon>
        <taxon>Bacillati</taxon>
        <taxon>Cyanobacteriota</taxon>
        <taxon>Cyanophyceae</taxon>
        <taxon>Oscillatoriophycideae</taxon>
        <taxon>Chroococcales</taxon>
        <taxon>Aphanothecaceae</taxon>
        <taxon>Gloeothece</taxon>
        <taxon>Gloeothece verrucosa</taxon>
    </lineage>
</organism>
<dbReference type="Pfam" id="PF00498">
    <property type="entry name" value="FHA"/>
    <property type="match status" value="2"/>
</dbReference>
<dbReference type="AlphaFoldDB" id="E0U527"/>
<evidence type="ECO:0000256" key="5">
    <source>
        <dbReference type="ARBA" id="ARBA00022840"/>
    </source>
</evidence>
<keyword evidence="2" id="KW-0813">Transport</keyword>
<dbReference type="GO" id="GO:0003723">
    <property type="term" value="F:RNA binding"/>
    <property type="evidence" value="ECO:0007669"/>
    <property type="project" value="UniProtKB-KW"/>
</dbReference>
<keyword evidence="4" id="KW-0547">Nucleotide-binding</keyword>
<dbReference type="InterPro" id="IPR003439">
    <property type="entry name" value="ABC_transporter-like_ATP-bd"/>
</dbReference>
<dbReference type="eggNOG" id="COG1131">
    <property type="taxonomic scope" value="Bacteria"/>
</dbReference>
<protein>
    <submittedName>
        <fullName evidence="12">FHA modulated ABC efflux pump with fused ATPase and integral membrane subunits</fullName>
    </submittedName>
</protein>
<dbReference type="CDD" id="cd00060">
    <property type="entry name" value="FHA"/>
    <property type="match status" value="2"/>
</dbReference>
<name>E0U527_GLOV7</name>
<accession>E0U527</accession>
<dbReference type="InterPro" id="IPR027417">
    <property type="entry name" value="P-loop_NTPase"/>
</dbReference>
<dbReference type="PROSITE" id="PS50893">
    <property type="entry name" value="ABC_TRANSPORTER_2"/>
    <property type="match status" value="1"/>
</dbReference>
<dbReference type="GO" id="GO:0005524">
    <property type="term" value="F:ATP binding"/>
    <property type="evidence" value="ECO:0007669"/>
    <property type="project" value="UniProtKB-KW"/>
</dbReference>
<dbReference type="SMART" id="SM00240">
    <property type="entry name" value="FHA"/>
    <property type="match status" value="2"/>
</dbReference>
<evidence type="ECO:0000256" key="4">
    <source>
        <dbReference type="ARBA" id="ARBA00022741"/>
    </source>
</evidence>
<evidence type="ECO:0000313" key="13">
    <source>
        <dbReference type="Proteomes" id="UP000008206"/>
    </source>
</evidence>
<sequence>MTTHPRPATLVTNQPRIELNQNGEIRAFNLSEDYHILGREPHQPSPIGLSLPQTWTMVSRIQACFRKIGTDYYIYDGDGESKPSSNGLFIKNRLIPPKEGYKLEHGDQISIGQNRRKWVTITYIDPEKVNTGTLPRTRTIPLANRSVVIGRDPTATLELDAPTISRHHATIDQGDGGRYTLTDYSTNGVFVNDQKVKGSIDLADGDSIRIGPYTFLLQRDELVLADAGDQIRIDAKNILLIKYRKKQPIRLLNNISLVIEPGQLVAIVGGSGSGKSTLIKTLLGLEAISQDNNQTPIERAVYLNGDNIRLYFNIYRTLIGYVPQQDIVHTNLTVYEVLYYAAKLRLPSDQNLNQLLAKTIDDVELSQRKDTLVKDLSGGQLKRVSIAVELLADPKLFFLDEPTSGLDPGLDKKMMQLLRRLANEGRTVILVTHATNNITLCDRLVFLGLGGNLCYFGTPDKALEFFTIDSGDFADIYIELDTPEAVATVEQKYHQSEYYKDYIENRLAQSSQKEHLVPQQVKAPFRRQLSVLIQRYVKLLVRDRVNLLLSLLTAPIGISLMTLAIREQTPFKGVSDATLAGLALKVLFVFTCAAIWVGLASSLQEIVKEAAIYMRERLVNLGLLAYLGSKVLSLGALAILQSVLITLVVLICFKAPSSPTLLVPWPVGVFITTFLTLMAAISLGLMVSASVKNITQANSALPILLLPQIIFAGVLFSMKGVSKFLSWLMIGRWSVGAYGTIIDLNFLIPPNPETTDVGGSYKLPLERSDVYAVTWDNLAKNWGILLLHITVYLLITYWLQKRKDVFKT</sequence>
<evidence type="ECO:0000313" key="12">
    <source>
        <dbReference type="EMBL" id="ADN12306.1"/>
    </source>
</evidence>
<keyword evidence="3 9" id="KW-0812">Transmembrane</keyword>
<evidence type="ECO:0000259" key="10">
    <source>
        <dbReference type="PROSITE" id="PS50006"/>
    </source>
</evidence>
<dbReference type="InterPro" id="IPR000253">
    <property type="entry name" value="FHA_dom"/>
</dbReference>
<feature type="domain" description="FHA" evidence="10">
    <location>
        <begin position="147"/>
        <end position="196"/>
    </location>
</feature>
<evidence type="ECO:0000256" key="6">
    <source>
        <dbReference type="ARBA" id="ARBA00022989"/>
    </source>
</evidence>
<feature type="transmembrane region" description="Helical" evidence="9">
    <location>
        <begin position="631"/>
        <end position="653"/>
    </location>
</feature>
<keyword evidence="5" id="KW-0067">ATP-binding</keyword>
<gene>
    <name evidence="12" type="ordered locus">Cyan7822_0258</name>
</gene>
<dbReference type="GO" id="GO:0016887">
    <property type="term" value="F:ATP hydrolysis activity"/>
    <property type="evidence" value="ECO:0007669"/>
    <property type="project" value="InterPro"/>
</dbReference>
<comment type="subcellular location">
    <subcellularLocation>
        <location evidence="1">Membrane</location>
        <topology evidence="1">Multi-pass membrane protein</topology>
    </subcellularLocation>
</comment>
<dbReference type="PROSITE" id="PS50889">
    <property type="entry name" value="S4"/>
    <property type="match status" value="1"/>
</dbReference>
<feature type="transmembrane region" description="Helical" evidence="9">
    <location>
        <begin position="577"/>
        <end position="599"/>
    </location>
</feature>
<dbReference type="Gene3D" id="2.60.200.20">
    <property type="match status" value="2"/>
</dbReference>
<dbReference type="GO" id="GO:0140359">
    <property type="term" value="F:ABC-type transporter activity"/>
    <property type="evidence" value="ECO:0007669"/>
    <property type="project" value="InterPro"/>
</dbReference>
<dbReference type="SUPFAM" id="SSF49879">
    <property type="entry name" value="SMAD/FHA domain"/>
    <property type="match status" value="2"/>
</dbReference>
<evidence type="ECO:0000256" key="3">
    <source>
        <dbReference type="ARBA" id="ARBA00022692"/>
    </source>
</evidence>
<evidence type="ECO:0000259" key="11">
    <source>
        <dbReference type="PROSITE" id="PS50893"/>
    </source>
</evidence>
<dbReference type="Proteomes" id="UP000008206">
    <property type="component" value="Chromosome"/>
</dbReference>
<dbReference type="RefSeq" id="WP_013320416.1">
    <property type="nucleotide sequence ID" value="NC_014501.1"/>
</dbReference>
<dbReference type="eggNOG" id="COG1716">
    <property type="taxonomic scope" value="Bacteria"/>
</dbReference>
<feature type="transmembrane region" description="Helical" evidence="9">
    <location>
        <begin position="665"/>
        <end position="687"/>
    </location>
</feature>
<proteinExistence type="predicted"/>
<keyword evidence="8" id="KW-0694">RNA-binding</keyword>
<feature type="transmembrane region" description="Helical" evidence="9">
    <location>
        <begin position="545"/>
        <end position="565"/>
    </location>
</feature>
<dbReference type="PANTHER" id="PTHR48041">
    <property type="entry name" value="ABC TRANSPORTER G FAMILY MEMBER 28"/>
    <property type="match status" value="1"/>
</dbReference>
<dbReference type="PANTHER" id="PTHR48041:SF139">
    <property type="entry name" value="PROTEIN SCARLET"/>
    <property type="match status" value="1"/>
</dbReference>
<dbReference type="Pfam" id="PF01061">
    <property type="entry name" value="ABC2_membrane"/>
    <property type="match status" value="1"/>
</dbReference>
<evidence type="ECO:0000256" key="7">
    <source>
        <dbReference type="ARBA" id="ARBA00023136"/>
    </source>
</evidence>
<dbReference type="InterPro" id="IPR008984">
    <property type="entry name" value="SMAD_FHA_dom_sf"/>
</dbReference>
<dbReference type="InterPro" id="IPR017871">
    <property type="entry name" value="ABC_transporter-like_CS"/>
</dbReference>
<evidence type="ECO:0000256" key="1">
    <source>
        <dbReference type="ARBA" id="ARBA00004141"/>
    </source>
</evidence>
<evidence type="ECO:0000256" key="9">
    <source>
        <dbReference type="SAM" id="Phobius"/>
    </source>
</evidence>
<evidence type="ECO:0000256" key="8">
    <source>
        <dbReference type="PROSITE-ProRule" id="PRU00182"/>
    </source>
</evidence>
<dbReference type="KEGG" id="cyj:Cyan7822_0258"/>
<dbReference type="GO" id="GO:0016020">
    <property type="term" value="C:membrane"/>
    <property type="evidence" value="ECO:0007669"/>
    <property type="project" value="UniProtKB-SubCell"/>
</dbReference>
<dbReference type="InterPro" id="IPR050352">
    <property type="entry name" value="ABCG_transporters"/>
</dbReference>
<keyword evidence="13" id="KW-1185">Reference proteome</keyword>
<reference evidence="13" key="1">
    <citation type="journal article" date="2011" name="MBio">
        <title>Novel metabolic attributes of the genus Cyanothece, comprising a group of unicellular nitrogen-fixing Cyanobacteria.</title>
        <authorList>
            <person name="Bandyopadhyay A."/>
            <person name="Elvitigala T."/>
            <person name="Welsh E."/>
            <person name="Stockel J."/>
            <person name="Liberton M."/>
            <person name="Min H."/>
            <person name="Sherman L.A."/>
            <person name="Pakrasi H.B."/>
        </authorList>
    </citation>
    <scope>NUCLEOTIDE SEQUENCE [LARGE SCALE GENOMIC DNA]</scope>
    <source>
        <strain evidence="13">PCC 7822</strain>
    </source>
</reference>
<dbReference type="PROSITE" id="PS00211">
    <property type="entry name" value="ABC_TRANSPORTER_1"/>
    <property type="match status" value="1"/>
</dbReference>
<feature type="domain" description="ABC transporter" evidence="11">
    <location>
        <begin position="233"/>
        <end position="475"/>
    </location>
</feature>
<dbReference type="PROSITE" id="PS50006">
    <property type="entry name" value="FHA_DOMAIN"/>
    <property type="match status" value="1"/>
</dbReference>
<dbReference type="SMART" id="SM00382">
    <property type="entry name" value="AAA"/>
    <property type="match status" value="1"/>
</dbReference>
<feature type="transmembrane region" description="Helical" evidence="9">
    <location>
        <begin position="782"/>
        <end position="799"/>
    </location>
</feature>
<dbReference type="STRING" id="497965.Cyan7822_0258"/>
<dbReference type="OrthoDB" id="151099at2"/>
<dbReference type="Pfam" id="PF00005">
    <property type="entry name" value="ABC_tran"/>
    <property type="match status" value="1"/>
</dbReference>
<dbReference type="Gene3D" id="3.40.50.300">
    <property type="entry name" value="P-loop containing nucleotide triphosphate hydrolases"/>
    <property type="match status" value="1"/>
</dbReference>
<dbReference type="InterPro" id="IPR003593">
    <property type="entry name" value="AAA+_ATPase"/>
</dbReference>
<dbReference type="EMBL" id="CP002198">
    <property type="protein sequence ID" value="ADN12306.1"/>
    <property type="molecule type" value="Genomic_DNA"/>
</dbReference>
<dbReference type="InterPro" id="IPR013525">
    <property type="entry name" value="ABC2_TM"/>
</dbReference>
<dbReference type="HOGENOM" id="CLU_012042_0_0_3"/>
<dbReference type="SUPFAM" id="SSF52540">
    <property type="entry name" value="P-loop containing nucleoside triphosphate hydrolases"/>
    <property type="match status" value="1"/>
</dbReference>
<dbReference type="eggNOG" id="COG0842">
    <property type="taxonomic scope" value="Bacteria"/>
</dbReference>